<feature type="compositionally biased region" description="Basic and acidic residues" evidence="1">
    <location>
        <begin position="148"/>
        <end position="168"/>
    </location>
</feature>
<proteinExistence type="predicted"/>
<dbReference type="Proteomes" id="UP001189429">
    <property type="component" value="Unassembled WGS sequence"/>
</dbReference>
<accession>A0ABN9THX4</accession>
<evidence type="ECO:0000313" key="2">
    <source>
        <dbReference type="EMBL" id="CAK0845436.1"/>
    </source>
</evidence>
<evidence type="ECO:0000313" key="3">
    <source>
        <dbReference type="Proteomes" id="UP001189429"/>
    </source>
</evidence>
<feature type="compositionally biased region" description="Acidic residues" evidence="1">
    <location>
        <begin position="430"/>
        <end position="447"/>
    </location>
</feature>
<sequence>MAEAARAEPETKPERGGDYLIEIFQRVKKAEQAWKCIEGASGILRREIRAMMDATYAADIYNYNGTWADATLATFLFEAECYPAALDACMRLRLDPRTVWGDFGHFAFMASECGFEPPEQARAHYCWIFADIDASMKQLPAAANKPDGVSDDKPDYILDGNSDSKPDGIYDGQPRAPAGGRGRSRQGRGRGSGAVSTCDLCQRTDRDTGIVQNGCELAAHLEEGEVACVDCLTWLLENAPVLSWSGLVAAQEAGQLRDLCQQGETPAQKQPTRTPPRTLNLGDSVDCGFELYVKCAALTAKDVEREFGRTAKTLHIKPVEIPSRPTSFTVYLVKACPESRGKYPTFKLYHRSSTVASVGFLKRDAQELFENQSTVLFGATTAGQGGEINLDLTPGARSSIATWAEVRDRADKIAEKNAKRTRAGSKIGEQDDDDGGGDDIEVLDFEDAASSSVHPFDPDAAAECTGAASSRADSIDHQPGSAVKRQPSMSPRDMGGKPLKSSRTAAAPTDSYEPERQNPHTLGTVDYWVWELAFERAFNGHKNVRAENQARQLVQKLTGTERRTLQTHLELYNKAKLFDEKAVAKVPDGELMASWEVLRKAGATLTQRAVKALARRTAMNAWQDINKADLDTDKMKQLLVGFMERCRPWGFTAKPRDAANPCAVCLVDGCTSDADVANTFLEIAVADTLAEWLTAGPSAADNVKLYCEAADLVLASLPEDAELGDHSASVYLEMTSAIRVLTAMQATSLTAGTDMQVYVDAGRLEAEGRRTTGQQSVHQLVGQALLTSANDFWAKKLKWMTEHADAVTKNGGHVKSAIAELERMDANPSEQRAKLLKRIVDDVPYWEAAMYTGCADECKAMVLNRSILQCKALTSDGEGNGDIGTEGGAQTTAVTIAYKELFKDLSNVFAADEQVERCSRALQSKIAAMDLGVKHEMLADALATWNDGDKELTHRLKDALHSCRMKALPEKLQESCNSLFTSIIVDLFKGGADWTTKEGFLFEVLELLAPNVPRSSVDASTGVAAWLGAAWRVARVQTTLAQAEHHVEEGLQDATPADVERHARELTRAVQKANHNARSTALEKFHVGASLQVADAVNSASDLVQRVGAKIVGALCEKTRLDFTNLKKSAEEAAGVAEFKKECDNCTTLNAALDLYRLGLHEAPVNEWLGQTCTIEGALTTVAGKATEYSLPSYSTEATAGITEEIVVIRALCMSAELLKAFGTESLQGNKIAMRNSCMNTQSKLRKFGIQPESLPRVVVSRYRDALKMR</sequence>
<keyword evidence="3" id="KW-1185">Reference proteome</keyword>
<evidence type="ECO:0000256" key="1">
    <source>
        <dbReference type="SAM" id="MobiDB-lite"/>
    </source>
</evidence>
<reference evidence="2" key="1">
    <citation type="submission" date="2023-10" db="EMBL/GenBank/DDBJ databases">
        <authorList>
            <person name="Chen Y."/>
            <person name="Shah S."/>
            <person name="Dougan E. K."/>
            <person name="Thang M."/>
            <person name="Chan C."/>
        </authorList>
    </citation>
    <scope>NUCLEOTIDE SEQUENCE [LARGE SCALE GENOMIC DNA]</scope>
</reference>
<dbReference type="EMBL" id="CAUYUJ010014738">
    <property type="protein sequence ID" value="CAK0845436.1"/>
    <property type="molecule type" value="Genomic_DNA"/>
</dbReference>
<gene>
    <name evidence="2" type="ORF">PCOR1329_LOCUS39236</name>
</gene>
<feature type="region of interest" description="Disordered" evidence="1">
    <location>
        <begin position="142"/>
        <end position="196"/>
    </location>
</feature>
<comment type="caution">
    <text evidence="2">The sequence shown here is derived from an EMBL/GenBank/DDBJ whole genome shotgun (WGS) entry which is preliminary data.</text>
</comment>
<feature type="region of interest" description="Disordered" evidence="1">
    <location>
        <begin position="417"/>
        <end position="520"/>
    </location>
</feature>
<organism evidence="2 3">
    <name type="scientific">Prorocentrum cordatum</name>
    <dbReference type="NCBI Taxonomy" id="2364126"/>
    <lineage>
        <taxon>Eukaryota</taxon>
        <taxon>Sar</taxon>
        <taxon>Alveolata</taxon>
        <taxon>Dinophyceae</taxon>
        <taxon>Prorocentrales</taxon>
        <taxon>Prorocentraceae</taxon>
        <taxon>Prorocentrum</taxon>
    </lineage>
</organism>
<protein>
    <submittedName>
        <fullName evidence="2">Uncharacterized protein</fullName>
    </submittedName>
</protein>
<name>A0ABN9THX4_9DINO</name>